<feature type="compositionally biased region" description="Polar residues" evidence="6">
    <location>
        <begin position="425"/>
        <end position="445"/>
    </location>
</feature>
<feature type="compositionally biased region" description="Low complexity" evidence="6">
    <location>
        <begin position="354"/>
        <end position="375"/>
    </location>
</feature>
<dbReference type="InterPro" id="IPR012935">
    <property type="entry name" value="NuBaID_N"/>
</dbReference>
<feature type="region of interest" description="Disordered" evidence="6">
    <location>
        <begin position="476"/>
        <end position="496"/>
    </location>
</feature>
<feature type="domain" description="NuBaID C-terminal" evidence="8">
    <location>
        <begin position="393"/>
        <end position="469"/>
    </location>
</feature>
<dbReference type="Pfam" id="PF08600">
    <property type="entry name" value="NuBaID_C"/>
    <property type="match status" value="1"/>
</dbReference>
<feature type="compositionally biased region" description="Polar residues" evidence="6">
    <location>
        <begin position="476"/>
        <end position="492"/>
    </location>
</feature>
<dbReference type="Pfam" id="PF07967">
    <property type="entry name" value="zf-C3HC"/>
    <property type="match status" value="1"/>
</dbReference>
<dbReference type="Proteomes" id="UP000807306">
    <property type="component" value="Unassembled WGS sequence"/>
</dbReference>
<dbReference type="GO" id="GO:0005634">
    <property type="term" value="C:nucleus"/>
    <property type="evidence" value="ECO:0007669"/>
    <property type="project" value="UniProtKB-SubCell"/>
</dbReference>
<keyword evidence="3" id="KW-0863">Zinc-finger</keyword>
<dbReference type="InterPro" id="IPR013909">
    <property type="entry name" value="NuBaID_C"/>
</dbReference>
<gene>
    <name evidence="9" type="ORF">CPB83DRAFT_865040</name>
</gene>
<accession>A0A9P6JI74</accession>
<feature type="domain" description="C3HC-type" evidence="7">
    <location>
        <begin position="129"/>
        <end position="244"/>
    </location>
</feature>
<keyword evidence="10" id="KW-1185">Reference proteome</keyword>
<evidence type="ECO:0000259" key="8">
    <source>
        <dbReference type="Pfam" id="PF08600"/>
    </source>
</evidence>
<comment type="caution">
    <text evidence="9">The sequence shown here is derived from an EMBL/GenBank/DDBJ whole genome shotgun (WGS) entry which is preliminary data.</text>
</comment>
<dbReference type="OrthoDB" id="2592092at2759"/>
<organism evidence="9 10">
    <name type="scientific">Crepidotus variabilis</name>
    <dbReference type="NCBI Taxonomy" id="179855"/>
    <lineage>
        <taxon>Eukaryota</taxon>
        <taxon>Fungi</taxon>
        <taxon>Dikarya</taxon>
        <taxon>Basidiomycota</taxon>
        <taxon>Agaricomycotina</taxon>
        <taxon>Agaricomycetes</taxon>
        <taxon>Agaricomycetidae</taxon>
        <taxon>Agaricales</taxon>
        <taxon>Agaricineae</taxon>
        <taxon>Crepidotaceae</taxon>
        <taxon>Crepidotus</taxon>
    </lineage>
</organism>
<keyword evidence="5" id="KW-0539">Nucleus</keyword>
<feature type="region of interest" description="Disordered" evidence="6">
    <location>
        <begin position="422"/>
        <end position="450"/>
    </location>
</feature>
<evidence type="ECO:0000313" key="10">
    <source>
        <dbReference type="Proteomes" id="UP000807306"/>
    </source>
</evidence>
<protein>
    <submittedName>
        <fullName evidence="9">C3HC zinc finger-like-domain-containing protein</fullName>
    </submittedName>
</protein>
<evidence type="ECO:0000256" key="3">
    <source>
        <dbReference type="ARBA" id="ARBA00022771"/>
    </source>
</evidence>
<name>A0A9P6JI74_9AGAR</name>
<comment type="subcellular location">
    <subcellularLocation>
        <location evidence="1">Nucleus</location>
    </subcellularLocation>
</comment>
<evidence type="ECO:0000313" key="9">
    <source>
        <dbReference type="EMBL" id="KAF9522062.1"/>
    </source>
</evidence>
<keyword evidence="4" id="KW-0862">Zinc</keyword>
<keyword evidence="2" id="KW-0479">Metal-binding</keyword>
<evidence type="ECO:0000256" key="5">
    <source>
        <dbReference type="ARBA" id="ARBA00023242"/>
    </source>
</evidence>
<reference evidence="9" key="1">
    <citation type="submission" date="2020-11" db="EMBL/GenBank/DDBJ databases">
        <authorList>
            <consortium name="DOE Joint Genome Institute"/>
            <person name="Ahrendt S."/>
            <person name="Riley R."/>
            <person name="Andreopoulos W."/>
            <person name="Labutti K."/>
            <person name="Pangilinan J."/>
            <person name="Ruiz-Duenas F.J."/>
            <person name="Barrasa J.M."/>
            <person name="Sanchez-Garcia M."/>
            <person name="Camarero S."/>
            <person name="Miyauchi S."/>
            <person name="Serrano A."/>
            <person name="Linde D."/>
            <person name="Babiker R."/>
            <person name="Drula E."/>
            <person name="Ayuso-Fernandez I."/>
            <person name="Pacheco R."/>
            <person name="Padilla G."/>
            <person name="Ferreira P."/>
            <person name="Barriuso J."/>
            <person name="Kellner H."/>
            <person name="Castanera R."/>
            <person name="Alfaro M."/>
            <person name="Ramirez L."/>
            <person name="Pisabarro A.G."/>
            <person name="Kuo A."/>
            <person name="Tritt A."/>
            <person name="Lipzen A."/>
            <person name="He G."/>
            <person name="Yan M."/>
            <person name="Ng V."/>
            <person name="Cullen D."/>
            <person name="Martin F."/>
            <person name="Rosso M.-N."/>
            <person name="Henrissat B."/>
            <person name="Hibbett D."/>
            <person name="Martinez A.T."/>
            <person name="Grigoriev I.V."/>
        </authorList>
    </citation>
    <scope>NUCLEOTIDE SEQUENCE</scope>
    <source>
        <strain evidence="9">CBS 506.95</strain>
    </source>
</reference>
<evidence type="ECO:0000256" key="4">
    <source>
        <dbReference type="ARBA" id="ARBA00022833"/>
    </source>
</evidence>
<dbReference type="EMBL" id="MU157963">
    <property type="protein sequence ID" value="KAF9522062.1"/>
    <property type="molecule type" value="Genomic_DNA"/>
</dbReference>
<dbReference type="PANTHER" id="PTHR15835:SF6">
    <property type="entry name" value="ZINC FINGER C3HC-TYPE PROTEIN 1"/>
    <property type="match status" value="1"/>
</dbReference>
<evidence type="ECO:0000256" key="1">
    <source>
        <dbReference type="ARBA" id="ARBA00004123"/>
    </source>
</evidence>
<dbReference type="GO" id="GO:0008270">
    <property type="term" value="F:zinc ion binding"/>
    <property type="evidence" value="ECO:0007669"/>
    <property type="project" value="UniProtKB-KW"/>
</dbReference>
<evidence type="ECO:0000259" key="7">
    <source>
        <dbReference type="Pfam" id="PF07967"/>
    </source>
</evidence>
<evidence type="ECO:0000256" key="2">
    <source>
        <dbReference type="ARBA" id="ARBA00022723"/>
    </source>
</evidence>
<sequence>MAELSGLSTITESPSNDKIRVTKRKLDDAFHVLDGAVNHSETSVRPTPPKRSNTIKSLYSTLAKYGIKTKEPSSAVSAELELTKRTPHLSAILSRAASKTKSTFTFRFSSNSPSPAPLLSTTAEYRPSSLPSFLSRLGTYKLSTYANKPTAIDAVAASKCGWVNDGKDRLVCGLCNASWVVAGREGLSRDAANTLLEKQRVSLVEAHKNGCPWKTRQCDDAIYCIPLMAPGAMIRELQGRAAALEPTAKDILIKHPLTATQLNALRSTVASYSPPNPPPQTASKDVSMESHQEALLPSETPLLAALFGWSLVPPAPPPTLRRASTMRSASGPPSPALSRASSVSLPRTPPRQKTPAPSNPTTAAPSTSTPISATPRPLSDLSFRIPSTLMNKPENTLLQCELCQRRIGLWAFSTRKLVVNGEGDTPSSPVTEINSTFGIPGTPSTRPKKPLPQRAFDLLKEHRSYCPYTVKSTVIPSLSSPPQATTNIPATPSRSSLYITSGSSTSISQITSRSSLERSSSGIPVPGAVEGWRAVLMVVLRYGMAEKQRMEYNFLTTSRDPEQNAGASGRDEDAMDVDNVKAMVSGVKARGGKDLLRYVKGLLG</sequence>
<proteinExistence type="predicted"/>
<dbReference type="AlphaFoldDB" id="A0A9P6JI74"/>
<feature type="region of interest" description="Disordered" evidence="6">
    <location>
        <begin position="269"/>
        <end position="294"/>
    </location>
</feature>
<evidence type="ECO:0000256" key="6">
    <source>
        <dbReference type="SAM" id="MobiDB-lite"/>
    </source>
</evidence>
<feature type="region of interest" description="Disordered" evidence="6">
    <location>
        <begin position="318"/>
        <end position="380"/>
    </location>
</feature>
<dbReference type="PANTHER" id="PTHR15835">
    <property type="entry name" value="NUCLEAR-INTERACTING PARTNER OF ALK"/>
    <property type="match status" value="1"/>
</dbReference>